<reference evidence="3" key="1">
    <citation type="submission" date="2022-11" db="UniProtKB">
        <authorList>
            <consortium name="WormBaseParasite"/>
        </authorList>
    </citation>
    <scope>IDENTIFICATION</scope>
</reference>
<organism evidence="2 3">
    <name type="scientific">Ditylenchus dipsaci</name>
    <dbReference type="NCBI Taxonomy" id="166011"/>
    <lineage>
        <taxon>Eukaryota</taxon>
        <taxon>Metazoa</taxon>
        <taxon>Ecdysozoa</taxon>
        <taxon>Nematoda</taxon>
        <taxon>Chromadorea</taxon>
        <taxon>Rhabditida</taxon>
        <taxon>Tylenchina</taxon>
        <taxon>Tylenchomorpha</taxon>
        <taxon>Sphaerularioidea</taxon>
        <taxon>Anguinidae</taxon>
        <taxon>Anguininae</taxon>
        <taxon>Ditylenchus</taxon>
    </lineage>
</organism>
<feature type="region of interest" description="Disordered" evidence="1">
    <location>
        <begin position="61"/>
        <end position="93"/>
    </location>
</feature>
<evidence type="ECO:0000256" key="1">
    <source>
        <dbReference type="SAM" id="MobiDB-lite"/>
    </source>
</evidence>
<evidence type="ECO:0000313" key="2">
    <source>
        <dbReference type="Proteomes" id="UP000887574"/>
    </source>
</evidence>
<dbReference type="WBParaSite" id="jg6682">
    <property type="protein sequence ID" value="jg6682"/>
    <property type="gene ID" value="jg6682"/>
</dbReference>
<dbReference type="Proteomes" id="UP000887574">
    <property type="component" value="Unplaced"/>
</dbReference>
<accession>A0A915ELM2</accession>
<dbReference type="AlphaFoldDB" id="A0A915ELM2"/>
<sequence length="219" mass="24160">MCSSLAAVVSSPPSPPSITINTPNHIAAAAGHAPLDLSHAHPHLHSAKSNRLGRNNRRTSYLANRSSAVDQTSWTRTNLPRKQNSSPLPQKSQRIYDRSHINSRGRCCCSTIQLLHFTTSPPEKYSPNQCLAKKTCRLSAAYSQQFGSAKANSMCDPYVVSPPFSGKKHSAVLTPPSPYWTQRQAKSFDDRNYGQLSSISHLPPTRPRFINSNHNMTTI</sequence>
<feature type="region of interest" description="Disordered" evidence="1">
    <location>
        <begin position="1"/>
        <end position="22"/>
    </location>
</feature>
<name>A0A915ELM2_9BILA</name>
<proteinExistence type="predicted"/>
<protein>
    <submittedName>
        <fullName evidence="3">Uncharacterized protein</fullName>
    </submittedName>
</protein>
<keyword evidence="2" id="KW-1185">Reference proteome</keyword>
<evidence type="ECO:0000313" key="3">
    <source>
        <dbReference type="WBParaSite" id="jg6682"/>
    </source>
</evidence>